<keyword evidence="1" id="KW-0479">Metal-binding</keyword>
<keyword evidence="3" id="KW-0408">Iron</keyword>
<dbReference type="SUPFAM" id="SSF54862">
    <property type="entry name" value="4Fe-4S ferredoxins"/>
    <property type="match status" value="1"/>
</dbReference>
<evidence type="ECO:0000256" key="3">
    <source>
        <dbReference type="ARBA" id="ARBA00023004"/>
    </source>
</evidence>
<name>A0A9X7W298_9BACL</name>
<feature type="domain" description="4Fe-4S ferredoxin-type" evidence="5">
    <location>
        <begin position="286"/>
        <end position="316"/>
    </location>
</feature>
<dbReference type="EMBL" id="CP071182">
    <property type="protein sequence ID" value="QSO49421.1"/>
    <property type="molecule type" value="Genomic_DNA"/>
</dbReference>
<evidence type="ECO:0000256" key="2">
    <source>
        <dbReference type="ARBA" id="ARBA00023002"/>
    </source>
</evidence>
<dbReference type="SUPFAM" id="SSF53323">
    <property type="entry name" value="Pyruvate-ferredoxin oxidoreductase, PFOR, domain III"/>
    <property type="match status" value="1"/>
</dbReference>
<dbReference type="Gene3D" id="3.30.70.3270">
    <property type="match status" value="1"/>
</dbReference>
<accession>A0A9X7W298</accession>
<dbReference type="GO" id="GO:0016625">
    <property type="term" value="F:oxidoreductase activity, acting on the aldehyde or oxo group of donors, iron-sulfur protein as acceptor"/>
    <property type="evidence" value="ECO:0007669"/>
    <property type="project" value="InterPro"/>
</dbReference>
<dbReference type="InterPro" id="IPR017900">
    <property type="entry name" value="4Fe4S_Fe_S_CS"/>
</dbReference>
<dbReference type="KEGG" id="afx:JZ786_11140"/>
<dbReference type="InterPro" id="IPR019752">
    <property type="entry name" value="Pyrv/ketoisovalerate_OxRed_cat"/>
</dbReference>
<dbReference type="Pfam" id="PF12838">
    <property type="entry name" value="Fer4_7"/>
    <property type="match status" value="1"/>
</dbReference>
<dbReference type="Pfam" id="PF01558">
    <property type="entry name" value="POR"/>
    <property type="match status" value="1"/>
</dbReference>
<dbReference type="PANTHER" id="PTHR43366">
    <property type="entry name" value="PYRUVATE SYNTHASE SUBUNIT PORC"/>
    <property type="match status" value="1"/>
</dbReference>
<keyword evidence="7" id="KW-1185">Reference proteome</keyword>
<evidence type="ECO:0000256" key="4">
    <source>
        <dbReference type="ARBA" id="ARBA00023014"/>
    </source>
</evidence>
<dbReference type="PANTHER" id="PTHR43366:SF1">
    <property type="entry name" value="PYRUVATE SYNTHASE SUBUNIT PORC"/>
    <property type="match status" value="1"/>
</dbReference>
<organism evidence="6 7">
    <name type="scientific">Alicyclobacillus mengziensis</name>
    <dbReference type="NCBI Taxonomy" id="2931921"/>
    <lineage>
        <taxon>Bacteria</taxon>
        <taxon>Bacillati</taxon>
        <taxon>Bacillota</taxon>
        <taxon>Bacilli</taxon>
        <taxon>Bacillales</taxon>
        <taxon>Alicyclobacillaceae</taxon>
        <taxon>Alicyclobacillus</taxon>
    </lineage>
</organism>
<keyword evidence="2" id="KW-0560">Oxidoreductase</keyword>
<evidence type="ECO:0000313" key="6">
    <source>
        <dbReference type="EMBL" id="QSO49421.1"/>
    </source>
</evidence>
<dbReference type="InterPro" id="IPR051626">
    <property type="entry name" value="Oxidoreductase_gamma_subunit"/>
</dbReference>
<dbReference type="GO" id="GO:0046872">
    <property type="term" value="F:metal ion binding"/>
    <property type="evidence" value="ECO:0007669"/>
    <property type="project" value="UniProtKB-KW"/>
</dbReference>
<evidence type="ECO:0000256" key="1">
    <source>
        <dbReference type="ARBA" id="ARBA00022723"/>
    </source>
</evidence>
<dbReference type="AlphaFoldDB" id="A0A9X7W298"/>
<evidence type="ECO:0000313" key="7">
    <source>
        <dbReference type="Proteomes" id="UP000663505"/>
    </source>
</evidence>
<dbReference type="InterPro" id="IPR017896">
    <property type="entry name" value="4Fe4S_Fe-S-bd"/>
</dbReference>
<dbReference type="InterPro" id="IPR011894">
    <property type="entry name" value="PorC_KorC"/>
</dbReference>
<sequence>MKQTDTDTSHRFLEIRMESIGGLGANLAGKILSESGVIRQGLNGWYAASYGSEKKGSPVKAFVRFAPHEIEIRGTYPVDEPDVVAVFHEALLNSPSTLSGLRTGGTLLVNTKRTPEEIRAQVGRQDITVATVDALGISVREGTRINTAMLGAMCHVVPLLDVDAVRAGIAETFTTKYQHLLDANLRTFDGAREEVVEQAPIDTTPYVAANEVSVGRALGYETQFIGGTIPYAGNSVAKDLSASRQGFIPALNLDTCINCAACDQVCPDACFVWESRDNGRGREFQFLVGIDYQYCKGCQKCVEACPTDALQTIAEESAYVASRRIQKFAPILVGGAVESGAKGVGTR</sequence>
<evidence type="ECO:0000259" key="5">
    <source>
        <dbReference type="PROSITE" id="PS51379"/>
    </source>
</evidence>
<dbReference type="RefSeq" id="WP_206658732.1">
    <property type="nucleotide sequence ID" value="NZ_CP071182.1"/>
</dbReference>
<dbReference type="NCBIfam" id="TIGR02175">
    <property type="entry name" value="PorC_KorC"/>
    <property type="match status" value="1"/>
</dbReference>
<proteinExistence type="predicted"/>
<feature type="domain" description="4Fe-4S ferredoxin-type" evidence="5">
    <location>
        <begin position="247"/>
        <end position="276"/>
    </location>
</feature>
<keyword evidence="4" id="KW-0411">Iron-sulfur</keyword>
<dbReference type="InterPro" id="IPR002869">
    <property type="entry name" value="Pyrv_flavodox_OxRed_cen"/>
</dbReference>
<dbReference type="PROSITE" id="PS00198">
    <property type="entry name" value="4FE4S_FER_1"/>
    <property type="match status" value="1"/>
</dbReference>
<dbReference type="Gene3D" id="3.40.920.10">
    <property type="entry name" value="Pyruvate-ferredoxin oxidoreductase, PFOR, domain III"/>
    <property type="match status" value="1"/>
</dbReference>
<dbReference type="Proteomes" id="UP000663505">
    <property type="component" value="Chromosome"/>
</dbReference>
<reference evidence="6 7" key="1">
    <citation type="submission" date="2021-02" db="EMBL/GenBank/DDBJ databases">
        <title>Alicyclobacillus curvatus sp. nov. and Alicyclobacillus mengziensis sp. nov., two acidophilic bacteria isolated from acid mine drainage.</title>
        <authorList>
            <person name="Huang Y."/>
        </authorList>
    </citation>
    <scope>NUCLEOTIDE SEQUENCE [LARGE SCALE GENOMIC DNA]</scope>
    <source>
        <strain evidence="6 7">S30H14</strain>
    </source>
</reference>
<dbReference type="GO" id="GO:0051536">
    <property type="term" value="F:iron-sulfur cluster binding"/>
    <property type="evidence" value="ECO:0007669"/>
    <property type="project" value="UniProtKB-KW"/>
</dbReference>
<gene>
    <name evidence="6" type="ORF">JZ786_11140</name>
</gene>
<dbReference type="PROSITE" id="PS51379">
    <property type="entry name" value="4FE4S_FER_2"/>
    <property type="match status" value="2"/>
</dbReference>
<protein>
    <submittedName>
        <fullName evidence="6">2-oxoacid:acceptor oxidoreductase family protein</fullName>
    </submittedName>
</protein>